<reference evidence="6 7" key="1">
    <citation type="submission" date="2015-01" db="EMBL/GenBank/DDBJ databases">
        <title>Genome Sequencing of Rickettsiales.</title>
        <authorList>
            <person name="Daugherty S.C."/>
            <person name="Su Q."/>
            <person name="Abolude K."/>
            <person name="Beier-Sexton M."/>
            <person name="Carlyon J.A."/>
            <person name="Carter R."/>
            <person name="Day N.P."/>
            <person name="Dumler S.J."/>
            <person name="Dyachenko V."/>
            <person name="Godinez A."/>
            <person name="Kurtti T.J."/>
            <person name="Lichay M."/>
            <person name="Mullins K.E."/>
            <person name="Ott S."/>
            <person name="Pappas-Brown V."/>
            <person name="Paris D.H."/>
            <person name="Patel P."/>
            <person name="Richards A.L."/>
            <person name="Sadzewicz L."/>
            <person name="Sears K."/>
            <person name="Seidman D."/>
            <person name="Sengamalay N."/>
            <person name="Stenos J."/>
            <person name="Tallon L.J."/>
            <person name="Vincent G."/>
            <person name="Fraser C.M."/>
            <person name="Munderloh U."/>
            <person name="Dunning-Hotopp J.C."/>
        </authorList>
    </citation>
    <scope>NUCLEOTIDE SEQUENCE [LARGE SCALE GENOMIC DNA]</scope>
    <source>
        <strain evidence="6 7">CRT53-1</strain>
    </source>
</reference>
<organism evidence="6 7">
    <name type="scientific">Anaplasma phagocytophilum str. CRT53-1</name>
    <dbReference type="NCBI Taxonomy" id="1359157"/>
    <lineage>
        <taxon>Bacteria</taxon>
        <taxon>Pseudomonadati</taxon>
        <taxon>Pseudomonadota</taxon>
        <taxon>Alphaproteobacteria</taxon>
        <taxon>Rickettsiales</taxon>
        <taxon>Anaplasmataceae</taxon>
        <taxon>Anaplasma</taxon>
        <taxon>phagocytophilum group</taxon>
    </lineage>
</organism>
<evidence type="ECO:0000256" key="5">
    <source>
        <dbReference type="SAM" id="Phobius"/>
    </source>
</evidence>
<gene>
    <name evidence="6" type="ORF">APHCRT_0537</name>
</gene>
<comment type="caution">
    <text evidence="6">The sequence shown here is derived from an EMBL/GenBank/DDBJ whole genome shotgun (WGS) entry which is preliminary data.</text>
</comment>
<accession>A0A0F3Q4X8</accession>
<evidence type="ECO:0000256" key="3">
    <source>
        <dbReference type="ARBA" id="ARBA00022989"/>
    </source>
</evidence>
<keyword evidence="3 5" id="KW-1133">Transmembrane helix</keyword>
<dbReference type="GO" id="GO:0016020">
    <property type="term" value="C:membrane"/>
    <property type="evidence" value="ECO:0007669"/>
    <property type="project" value="UniProtKB-SubCell"/>
</dbReference>
<evidence type="ECO:0000256" key="4">
    <source>
        <dbReference type="ARBA" id="ARBA00023136"/>
    </source>
</evidence>
<evidence type="ECO:0000313" key="7">
    <source>
        <dbReference type="Proteomes" id="UP000033722"/>
    </source>
</evidence>
<feature type="transmembrane region" description="Helical" evidence="5">
    <location>
        <begin position="20"/>
        <end position="37"/>
    </location>
</feature>
<evidence type="ECO:0000256" key="2">
    <source>
        <dbReference type="ARBA" id="ARBA00022692"/>
    </source>
</evidence>
<proteinExistence type="predicted"/>
<dbReference type="Proteomes" id="UP000033722">
    <property type="component" value="Unassembled WGS sequence"/>
</dbReference>
<dbReference type="PATRIC" id="fig|1359157.3.peg.195"/>
<keyword evidence="2 5" id="KW-0812">Transmembrane</keyword>
<name>A0A0F3Q4X8_ANAPH</name>
<evidence type="ECO:0000313" key="6">
    <source>
        <dbReference type="EMBL" id="KJV86524.1"/>
    </source>
</evidence>
<sequence length="59" mass="7049">MNKGTMSLADHLKELRRRVLFSIAFFVLVFIACYFFSEKIYEFLLVPLVDLEGIMRIFR</sequence>
<evidence type="ECO:0000256" key="1">
    <source>
        <dbReference type="ARBA" id="ARBA00004141"/>
    </source>
</evidence>
<dbReference type="PROSITE" id="PS51257">
    <property type="entry name" value="PROKAR_LIPOPROTEIN"/>
    <property type="match status" value="1"/>
</dbReference>
<protein>
    <submittedName>
        <fullName evidence="6">Sec-independent translocase family protein</fullName>
    </submittedName>
</protein>
<dbReference type="InterPro" id="IPR002033">
    <property type="entry name" value="TatC"/>
</dbReference>
<dbReference type="Pfam" id="PF00902">
    <property type="entry name" value="TatC"/>
    <property type="match status" value="1"/>
</dbReference>
<dbReference type="EMBL" id="LAOD01000015">
    <property type="protein sequence ID" value="KJV86524.1"/>
    <property type="molecule type" value="Genomic_DNA"/>
</dbReference>
<comment type="subcellular location">
    <subcellularLocation>
        <location evidence="1">Membrane</location>
        <topology evidence="1">Multi-pass membrane protein</topology>
    </subcellularLocation>
</comment>
<dbReference type="AlphaFoldDB" id="A0A0F3Q4X8"/>
<keyword evidence="4 5" id="KW-0472">Membrane</keyword>